<dbReference type="PROSITE" id="PS00503">
    <property type="entry name" value="PECTINESTERASE_2"/>
    <property type="match status" value="1"/>
</dbReference>
<dbReference type="GO" id="GO:0004857">
    <property type="term" value="F:enzyme inhibitor activity"/>
    <property type="evidence" value="ECO:0007669"/>
    <property type="project" value="InterPro"/>
</dbReference>
<evidence type="ECO:0000256" key="14">
    <source>
        <dbReference type="PROSITE-ProRule" id="PRU10040"/>
    </source>
</evidence>
<keyword evidence="15" id="KW-0964">Secreted</keyword>
<dbReference type="GO" id="GO:0045490">
    <property type="term" value="P:pectin catabolic process"/>
    <property type="evidence" value="ECO:0007669"/>
    <property type="project" value="UniProtKB-UniRule"/>
</dbReference>
<dbReference type="GO" id="GO:0042545">
    <property type="term" value="P:cell wall modification"/>
    <property type="evidence" value="ECO:0007669"/>
    <property type="project" value="UniProtKB-UniRule"/>
</dbReference>
<dbReference type="InterPro" id="IPR011050">
    <property type="entry name" value="Pectin_lyase_fold/virulence"/>
</dbReference>
<comment type="similarity">
    <text evidence="3">In the N-terminal section; belongs to the PMEI family.</text>
</comment>
<evidence type="ECO:0000256" key="7">
    <source>
        <dbReference type="ARBA" id="ARBA00022801"/>
    </source>
</evidence>
<keyword evidence="9" id="KW-1015">Disulfide bond</keyword>
<dbReference type="UniPathway" id="UPA00545">
    <property type="reaction ID" value="UER00823"/>
</dbReference>
<accession>A0A5B7BXX6</accession>
<dbReference type="GO" id="GO:0030599">
    <property type="term" value="F:pectinesterase activity"/>
    <property type="evidence" value="ECO:0007669"/>
    <property type="project" value="UniProtKB-UniRule"/>
</dbReference>
<evidence type="ECO:0000256" key="10">
    <source>
        <dbReference type="ARBA" id="ARBA00023180"/>
    </source>
</evidence>
<reference evidence="17" key="1">
    <citation type="submission" date="2019-08" db="EMBL/GenBank/DDBJ databases">
        <title>Reference gene set and small RNA set construction with multiple tissues from Davidia involucrata Baill.</title>
        <authorList>
            <person name="Yang H."/>
            <person name="Zhou C."/>
            <person name="Li G."/>
            <person name="Wang J."/>
            <person name="Gao P."/>
            <person name="Wang M."/>
            <person name="Wang R."/>
            <person name="Zhao Y."/>
        </authorList>
    </citation>
    <scope>NUCLEOTIDE SEQUENCE</scope>
    <source>
        <tissue evidence="17">Mixed with DoveR01_LX</tissue>
    </source>
</reference>
<dbReference type="SUPFAM" id="SSF101148">
    <property type="entry name" value="Plant invertase/pectin methylesterase inhibitor"/>
    <property type="match status" value="1"/>
</dbReference>
<comment type="pathway">
    <text evidence="2 15">Glycan metabolism; pectin degradation; 2-dehydro-3-deoxy-D-gluconate from pectin: step 1/5.</text>
</comment>
<proteinExistence type="inferred from homology"/>
<feature type="domain" description="Pectinesterase inhibitor" evidence="16">
    <location>
        <begin position="49"/>
        <end position="201"/>
    </location>
</feature>
<dbReference type="InterPro" id="IPR012334">
    <property type="entry name" value="Pectin_lyas_fold"/>
</dbReference>
<keyword evidence="15" id="KW-0732">Signal</keyword>
<feature type="active site" evidence="14">
    <location>
        <position position="398"/>
    </location>
</feature>
<gene>
    <name evidence="17" type="ORF">Din_042908</name>
</gene>
<dbReference type="AlphaFoldDB" id="A0A5B7BXX6"/>
<comment type="similarity">
    <text evidence="4">In the C-terminal section; belongs to the pectinesterase family.</text>
</comment>
<evidence type="ECO:0000256" key="15">
    <source>
        <dbReference type="RuleBase" id="RU000589"/>
    </source>
</evidence>
<dbReference type="FunFam" id="1.20.140.40:FF:000001">
    <property type="entry name" value="Pectinesterase"/>
    <property type="match status" value="1"/>
</dbReference>
<keyword evidence="11 15" id="KW-0961">Cell wall biogenesis/degradation</keyword>
<evidence type="ECO:0000313" key="17">
    <source>
        <dbReference type="EMBL" id="MPA73467.1"/>
    </source>
</evidence>
<dbReference type="Pfam" id="PF01095">
    <property type="entry name" value="Pectinesterase"/>
    <property type="match status" value="1"/>
</dbReference>
<keyword evidence="6 15" id="KW-0134">Cell wall</keyword>
<protein>
    <recommendedName>
        <fullName evidence="5 15">Pectinesterase</fullName>
        <ecNumber evidence="5 15">3.1.1.11</ecNumber>
    </recommendedName>
</protein>
<comment type="function">
    <text evidence="13 15">Acts in the modification of cell walls via demethylesterification of cell wall pectin.</text>
</comment>
<comment type="subcellular location">
    <subcellularLocation>
        <location evidence="1 15">Secreted</location>
        <location evidence="1 15">Cell wall</location>
    </subcellularLocation>
</comment>
<evidence type="ECO:0000256" key="12">
    <source>
        <dbReference type="ARBA" id="ARBA00047928"/>
    </source>
</evidence>
<evidence type="ECO:0000256" key="4">
    <source>
        <dbReference type="ARBA" id="ARBA00007786"/>
    </source>
</evidence>
<evidence type="ECO:0000256" key="13">
    <source>
        <dbReference type="ARBA" id="ARBA00057335"/>
    </source>
</evidence>
<evidence type="ECO:0000256" key="8">
    <source>
        <dbReference type="ARBA" id="ARBA00023085"/>
    </source>
</evidence>
<keyword evidence="7 15" id="KW-0378">Hydrolase</keyword>
<evidence type="ECO:0000256" key="1">
    <source>
        <dbReference type="ARBA" id="ARBA00004191"/>
    </source>
</evidence>
<evidence type="ECO:0000259" key="16">
    <source>
        <dbReference type="SMART" id="SM00856"/>
    </source>
</evidence>
<evidence type="ECO:0000256" key="9">
    <source>
        <dbReference type="ARBA" id="ARBA00023157"/>
    </source>
</evidence>
<name>A0A5B7BXX6_DAVIN</name>
<evidence type="ECO:0000256" key="3">
    <source>
        <dbReference type="ARBA" id="ARBA00006027"/>
    </source>
</evidence>
<organism evidence="17">
    <name type="scientific">Davidia involucrata</name>
    <name type="common">Dove tree</name>
    <dbReference type="NCBI Taxonomy" id="16924"/>
    <lineage>
        <taxon>Eukaryota</taxon>
        <taxon>Viridiplantae</taxon>
        <taxon>Streptophyta</taxon>
        <taxon>Embryophyta</taxon>
        <taxon>Tracheophyta</taxon>
        <taxon>Spermatophyta</taxon>
        <taxon>Magnoliopsida</taxon>
        <taxon>eudicotyledons</taxon>
        <taxon>Gunneridae</taxon>
        <taxon>Pentapetalae</taxon>
        <taxon>asterids</taxon>
        <taxon>Cornales</taxon>
        <taxon>Nyssaceae</taxon>
        <taxon>Davidia</taxon>
    </lineage>
</organism>
<keyword evidence="8 15" id="KW-0063">Aspartyl esterase</keyword>
<comment type="catalytic activity">
    <reaction evidence="12 15">
        <text>[(1-&gt;4)-alpha-D-galacturonosyl methyl ester](n) + n H2O = [(1-&gt;4)-alpha-D-galacturonosyl](n) + n methanol + n H(+)</text>
        <dbReference type="Rhea" id="RHEA:22380"/>
        <dbReference type="Rhea" id="RHEA-COMP:14570"/>
        <dbReference type="Rhea" id="RHEA-COMP:14573"/>
        <dbReference type="ChEBI" id="CHEBI:15377"/>
        <dbReference type="ChEBI" id="CHEBI:15378"/>
        <dbReference type="ChEBI" id="CHEBI:17790"/>
        <dbReference type="ChEBI" id="CHEBI:140522"/>
        <dbReference type="ChEBI" id="CHEBI:140523"/>
        <dbReference type="EC" id="3.1.1.11"/>
    </reaction>
</comment>
<sequence length="562" mass="61170">MGSQKKGAIIGVSSIFLVAMVVAAVVVVTSKKGQTGGAPAAGGNGQITTSTKAIKSICQPTDYKETCENSLSTVAGNTTDPKELIKAAFQVAVKDIGGVIKNSTLLQQAAKDPTIRDAYENCHELLDYSIADIQRSFDQIGAFDMSKLDSYLADLKTWLSGAITYQQTCLDGFENTTSDAGQKMKNLLKTAGELTSNGLAMVTEFSTILRDLQIPGLSRRLLSDDGFPVWVSEGRRDLLQKTPATIKPNVVVAADGSGKYKTITEALKDIPLKTNTTFVIYVKAGIYKETIELSKQMRYVMLIGDGPTKTKITGSKSKVGGSSTYKSATFAANGDGFIAKDIGFENTAGSESHQAVALRVSSDRSIIYNCQIDGYQDTLYAHVHRQFYRDCTVTGTIDFVFGDAISVFQNCKLVVRKPLDDQMCMVTAQGRKEHFETTGIVLQNCTITAEPDVLTANPPVRIFLGRPWKPFSRTIIMNSHIDSIIDPEGWYPWAGTIHLDTLYYAEYNNKGPGALQTKRVTWKGIKKITPDEATKYAPGKFLLGDEWIPSTGVPYIPGMINA</sequence>
<dbReference type="InterPro" id="IPR033131">
    <property type="entry name" value="Pectinesterase_Asp_AS"/>
</dbReference>
<feature type="signal peptide" evidence="15">
    <location>
        <begin position="1"/>
        <end position="23"/>
    </location>
</feature>
<dbReference type="PROSITE" id="PS00800">
    <property type="entry name" value="PECTINESTERASE_1"/>
    <property type="match status" value="1"/>
</dbReference>
<evidence type="ECO:0000256" key="11">
    <source>
        <dbReference type="ARBA" id="ARBA00023316"/>
    </source>
</evidence>
<dbReference type="Gene3D" id="1.20.140.40">
    <property type="entry name" value="Invertase/pectin methylesterase inhibitor family protein"/>
    <property type="match status" value="1"/>
</dbReference>
<dbReference type="EMBL" id="GHES01042908">
    <property type="protein sequence ID" value="MPA73467.1"/>
    <property type="molecule type" value="Transcribed_RNA"/>
</dbReference>
<dbReference type="InterPro" id="IPR000070">
    <property type="entry name" value="Pectinesterase_cat"/>
</dbReference>
<feature type="chain" id="PRO_5023152734" description="Pectinesterase" evidence="15">
    <location>
        <begin position="24"/>
        <end position="562"/>
    </location>
</feature>
<dbReference type="EC" id="3.1.1.11" evidence="5 15"/>
<dbReference type="FunFam" id="2.160.20.10:FF:000001">
    <property type="entry name" value="Pectinesterase"/>
    <property type="match status" value="1"/>
</dbReference>
<evidence type="ECO:0000256" key="6">
    <source>
        <dbReference type="ARBA" id="ARBA00022512"/>
    </source>
</evidence>
<dbReference type="InterPro" id="IPR018040">
    <property type="entry name" value="Pectinesterase_Tyr_AS"/>
</dbReference>
<dbReference type="Pfam" id="PF04043">
    <property type="entry name" value="PMEI"/>
    <property type="match status" value="1"/>
</dbReference>
<dbReference type="InterPro" id="IPR035513">
    <property type="entry name" value="Invertase/methylesterase_inhib"/>
</dbReference>
<keyword evidence="10" id="KW-0325">Glycoprotein</keyword>
<dbReference type="InterPro" id="IPR006501">
    <property type="entry name" value="Pectinesterase_inhib_dom"/>
</dbReference>
<dbReference type="NCBIfam" id="TIGR01614">
    <property type="entry name" value="PME_inhib"/>
    <property type="match status" value="1"/>
</dbReference>
<dbReference type="Gene3D" id="2.160.20.10">
    <property type="entry name" value="Single-stranded right-handed beta-helix, Pectin lyase-like"/>
    <property type="match status" value="1"/>
</dbReference>
<dbReference type="SMART" id="SM00856">
    <property type="entry name" value="PMEI"/>
    <property type="match status" value="1"/>
</dbReference>
<dbReference type="CDD" id="cd15798">
    <property type="entry name" value="PMEI-like_3"/>
    <property type="match status" value="1"/>
</dbReference>
<dbReference type="SUPFAM" id="SSF51126">
    <property type="entry name" value="Pectin lyase-like"/>
    <property type="match status" value="1"/>
</dbReference>
<dbReference type="PANTHER" id="PTHR31707">
    <property type="entry name" value="PECTINESTERASE"/>
    <property type="match status" value="1"/>
</dbReference>
<evidence type="ECO:0000256" key="5">
    <source>
        <dbReference type="ARBA" id="ARBA00013229"/>
    </source>
</evidence>
<evidence type="ECO:0000256" key="2">
    <source>
        <dbReference type="ARBA" id="ARBA00005184"/>
    </source>
</evidence>